<feature type="transmembrane region" description="Helical" evidence="7">
    <location>
        <begin position="68"/>
        <end position="89"/>
    </location>
</feature>
<dbReference type="PANTHER" id="PTHR42911">
    <property type="entry name" value="MODULATOR OF FTSH PROTEASE HFLC"/>
    <property type="match status" value="1"/>
</dbReference>
<dbReference type="HOGENOM" id="CLU_540683_0_0_7"/>
<dbReference type="InterPro" id="IPR010201">
    <property type="entry name" value="HflK"/>
</dbReference>
<feature type="transmembrane region" description="Helical" evidence="7">
    <location>
        <begin position="216"/>
        <end position="238"/>
    </location>
</feature>
<dbReference type="Proteomes" id="UP000019140">
    <property type="component" value="Unassembled WGS sequence"/>
</dbReference>
<comment type="subunit">
    <text evidence="7">HflC and HflK may interact to form a multimeric complex.</text>
</comment>
<evidence type="ECO:0000313" key="11">
    <source>
        <dbReference type="Proteomes" id="UP000019140"/>
    </source>
</evidence>
<comment type="similarity">
    <text evidence="3 7">Belongs to the band 7/mec-2 family. HflK subfamily.</text>
</comment>
<evidence type="ECO:0000256" key="1">
    <source>
        <dbReference type="ARBA" id="ARBA00004141"/>
    </source>
</evidence>
<evidence type="ECO:0000256" key="7">
    <source>
        <dbReference type="RuleBase" id="RU364113"/>
    </source>
</evidence>
<gene>
    <name evidence="10" type="ORF">ETSY2_13310</name>
</gene>
<dbReference type="GO" id="GO:0008324">
    <property type="term" value="F:monoatomic cation transmembrane transporter activity"/>
    <property type="evidence" value="ECO:0007669"/>
    <property type="project" value="InterPro"/>
</dbReference>
<comment type="subcellular location">
    <subcellularLocation>
        <location evidence="1">Membrane</location>
        <topology evidence="1">Multi-pass membrane protein</topology>
    </subcellularLocation>
    <subcellularLocation>
        <location evidence="2">Membrane</location>
        <topology evidence="2">Single-pass membrane protein</topology>
    </subcellularLocation>
</comment>
<evidence type="ECO:0000256" key="6">
    <source>
        <dbReference type="ARBA" id="ARBA00023136"/>
    </source>
</evidence>
<dbReference type="InterPro" id="IPR001107">
    <property type="entry name" value="Band_7"/>
</dbReference>
<dbReference type="InterPro" id="IPR058533">
    <property type="entry name" value="Cation_efflux_TM"/>
</dbReference>
<evidence type="ECO:0000256" key="4">
    <source>
        <dbReference type="ARBA" id="ARBA00022692"/>
    </source>
</evidence>
<dbReference type="AlphaFoldDB" id="W4MAX7"/>
<dbReference type="Pfam" id="PF01545">
    <property type="entry name" value="Cation_efflux"/>
    <property type="match status" value="1"/>
</dbReference>
<organism evidence="10 11">
    <name type="scientific">Candidatus Entotheonella gemina</name>
    <dbReference type="NCBI Taxonomy" id="1429439"/>
    <lineage>
        <taxon>Bacteria</taxon>
        <taxon>Pseudomonadati</taxon>
        <taxon>Nitrospinota/Tectimicrobiota group</taxon>
        <taxon>Candidatus Tectimicrobiota</taxon>
        <taxon>Candidatus Entotheonellia</taxon>
        <taxon>Candidatus Entotheonellales</taxon>
        <taxon>Candidatus Entotheonellaceae</taxon>
        <taxon>Candidatus Entotheonella</taxon>
    </lineage>
</organism>
<dbReference type="Gene3D" id="3.30.479.30">
    <property type="entry name" value="Band 7 domain"/>
    <property type="match status" value="1"/>
</dbReference>
<keyword evidence="4 7" id="KW-0812">Transmembrane</keyword>
<dbReference type="InterPro" id="IPR036013">
    <property type="entry name" value="Band_7/SPFH_dom_sf"/>
</dbReference>
<comment type="function">
    <text evidence="7">HflC and HflK could encode or regulate a protease.</text>
</comment>
<dbReference type="Gene3D" id="1.20.1510.10">
    <property type="entry name" value="Cation efflux protein transmembrane domain"/>
    <property type="match status" value="1"/>
</dbReference>
<dbReference type="InterPro" id="IPR027469">
    <property type="entry name" value="Cation_efflux_TMD_sf"/>
</dbReference>
<feature type="transmembrane region" description="Helical" evidence="7">
    <location>
        <begin position="104"/>
        <end position="122"/>
    </location>
</feature>
<keyword evidence="11" id="KW-1185">Reference proteome</keyword>
<dbReference type="GO" id="GO:0016020">
    <property type="term" value="C:membrane"/>
    <property type="evidence" value="ECO:0007669"/>
    <property type="project" value="UniProtKB-SubCell"/>
</dbReference>
<evidence type="ECO:0000256" key="8">
    <source>
        <dbReference type="SAM" id="MobiDB-lite"/>
    </source>
</evidence>
<dbReference type="EMBL" id="AZHX01000536">
    <property type="protein sequence ID" value="ETX07071.1"/>
    <property type="molecule type" value="Genomic_DNA"/>
</dbReference>
<sequence>MMHDKIRHTTFVLAVSLALVGLTYGLATLSGSLALHASAWLTLVHALGAFGAGHGLGASRWRGQRRPIIEVMIILLLSGFVIALIYDIFRDVTTIGGPQALSDVWLVTIVTLLLIALLYFLAHAPEGVGQNTLSAAFMAHRRAIHRELFAAILVLLSLIGTWLGLPALDRLFAIVMAFFIFVAGWDMTRLILYRLRHEESDRAAERRMARARRQATLGMVLVAWVLVLVVFLGGIYTLQPGEHGVIRRFGRVVADVSSGLHYRLPLIDQLDRIALDQVRQVETGSALVLTGDTNLIELNLRVHYHIADAVAFRFQVNGLDTLISRMAEAVIRQVVATQGVDELLTTGRNAILAQTLEQLRDLTEQHHTGIRVTNVQLPLVIPPGTVAAAFRDVASAREDTNTATHEALAFRNEILPVARGEAEEIVQTARAEKQRKIDLASGEAERFLKQLHAYREAPQITRTRLYLEALERVLPVSREFIIDPSIRRHTTDLWFTNRQHPRQRSNQSSGNDQ</sequence>
<feature type="transmembrane region" description="Helical" evidence="7">
    <location>
        <begin position="171"/>
        <end position="195"/>
    </location>
</feature>
<evidence type="ECO:0000313" key="10">
    <source>
        <dbReference type="EMBL" id="ETX07071.1"/>
    </source>
</evidence>
<feature type="region of interest" description="Disordered" evidence="8">
    <location>
        <begin position="493"/>
        <end position="513"/>
    </location>
</feature>
<dbReference type="Pfam" id="PF01145">
    <property type="entry name" value="Band_7"/>
    <property type="match status" value="1"/>
</dbReference>
<reference evidence="10 11" key="1">
    <citation type="journal article" date="2014" name="Nature">
        <title>An environmental bacterial taxon with a large and distinct metabolic repertoire.</title>
        <authorList>
            <person name="Wilson M.C."/>
            <person name="Mori T."/>
            <person name="Ruckert C."/>
            <person name="Uria A.R."/>
            <person name="Helf M.J."/>
            <person name="Takada K."/>
            <person name="Gernert C."/>
            <person name="Steffens U.A."/>
            <person name="Heycke N."/>
            <person name="Schmitt S."/>
            <person name="Rinke C."/>
            <person name="Helfrich E.J."/>
            <person name="Brachmann A.O."/>
            <person name="Gurgui C."/>
            <person name="Wakimoto T."/>
            <person name="Kracht M."/>
            <person name="Crusemann M."/>
            <person name="Hentschel U."/>
            <person name="Abe I."/>
            <person name="Matsunaga S."/>
            <person name="Kalinowski J."/>
            <person name="Takeyama H."/>
            <person name="Piel J."/>
        </authorList>
    </citation>
    <scope>NUCLEOTIDE SEQUENCE [LARGE SCALE GENOMIC DNA]</scope>
    <source>
        <strain evidence="11">TSY2</strain>
    </source>
</reference>
<keyword evidence="6 7" id="KW-0472">Membrane</keyword>
<dbReference type="SUPFAM" id="SSF117892">
    <property type="entry name" value="Band 7/SPFH domain"/>
    <property type="match status" value="1"/>
</dbReference>
<dbReference type="NCBIfam" id="TIGR01933">
    <property type="entry name" value="hflK"/>
    <property type="match status" value="1"/>
</dbReference>
<evidence type="ECO:0000256" key="3">
    <source>
        <dbReference type="ARBA" id="ARBA00006971"/>
    </source>
</evidence>
<dbReference type="SMART" id="SM00244">
    <property type="entry name" value="PHB"/>
    <property type="match status" value="1"/>
</dbReference>
<proteinExistence type="inferred from homology"/>
<comment type="caution">
    <text evidence="10">The sequence shown here is derived from an EMBL/GenBank/DDBJ whole genome shotgun (WGS) entry which is preliminary data.</text>
</comment>
<feature type="transmembrane region" description="Helical" evidence="7">
    <location>
        <begin position="37"/>
        <end position="56"/>
    </location>
</feature>
<evidence type="ECO:0000259" key="9">
    <source>
        <dbReference type="SMART" id="SM00244"/>
    </source>
</evidence>
<dbReference type="CDD" id="cd03404">
    <property type="entry name" value="SPFH_HflK"/>
    <property type="match status" value="1"/>
</dbReference>
<keyword evidence="5 7" id="KW-1133">Transmembrane helix</keyword>
<evidence type="ECO:0000256" key="2">
    <source>
        <dbReference type="ARBA" id="ARBA00004167"/>
    </source>
</evidence>
<protein>
    <recommendedName>
        <fullName evidence="7">Protein HflK</fullName>
    </recommendedName>
</protein>
<dbReference type="PANTHER" id="PTHR42911:SF2">
    <property type="entry name" value="PROHIBITIN FAMILY PROTEIN"/>
    <property type="match status" value="1"/>
</dbReference>
<comment type="caution">
    <text evidence="7">Lacks conserved residue(s) required for the propagation of feature annotation.</text>
</comment>
<accession>W4MAX7</accession>
<name>W4MAX7_9BACT</name>
<feature type="transmembrane region" description="Helical" evidence="7">
    <location>
        <begin position="143"/>
        <end position="165"/>
    </location>
</feature>
<dbReference type="SUPFAM" id="SSF161111">
    <property type="entry name" value="Cation efflux protein transmembrane domain-like"/>
    <property type="match status" value="1"/>
</dbReference>
<feature type="domain" description="Band 7" evidence="9">
    <location>
        <begin position="233"/>
        <end position="394"/>
    </location>
</feature>
<evidence type="ECO:0000256" key="5">
    <source>
        <dbReference type="ARBA" id="ARBA00022989"/>
    </source>
</evidence>